<feature type="region of interest" description="Disordered" evidence="1">
    <location>
        <begin position="37"/>
        <end position="67"/>
    </location>
</feature>
<comment type="caution">
    <text evidence="2">The sequence shown here is derived from an EMBL/GenBank/DDBJ whole genome shotgun (WGS) entry which is preliminary data.</text>
</comment>
<dbReference type="EMBL" id="CAXLJM020000012">
    <property type="protein sequence ID" value="CAL8076705.1"/>
    <property type="molecule type" value="Genomic_DNA"/>
</dbReference>
<sequence length="118" mass="13823">MLLVILPSKPNYVPSKRRCSASSENIHVIDLTQKENTPPKKRRILRKEEYTDEQPWPSNYETEGDQYSEDDGVLVKRFSEADLELEGLDMCDQTKDRLIKMHEPIMDLTQRLELMTLV</sequence>
<keyword evidence="3" id="KW-1185">Reference proteome</keyword>
<evidence type="ECO:0000313" key="3">
    <source>
        <dbReference type="Proteomes" id="UP001642540"/>
    </source>
</evidence>
<proteinExistence type="predicted"/>
<dbReference type="Proteomes" id="UP001642540">
    <property type="component" value="Unassembled WGS sequence"/>
</dbReference>
<gene>
    <name evidence="2" type="ORF">ODALV1_LOCUS3562</name>
</gene>
<protein>
    <submittedName>
        <fullName evidence="2">Uncharacterized protein</fullName>
    </submittedName>
</protein>
<evidence type="ECO:0000256" key="1">
    <source>
        <dbReference type="SAM" id="MobiDB-lite"/>
    </source>
</evidence>
<organism evidence="2 3">
    <name type="scientific">Orchesella dallaii</name>
    <dbReference type="NCBI Taxonomy" id="48710"/>
    <lineage>
        <taxon>Eukaryota</taxon>
        <taxon>Metazoa</taxon>
        <taxon>Ecdysozoa</taxon>
        <taxon>Arthropoda</taxon>
        <taxon>Hexapoda</taxon>
        <taxon>Collembola</taxon>
        <taxon>Entomobryomorpha</taxon>
        <taxon>Entomobryoidea</taxon>
        <taxon>Orchesellidae</taxon>
        <taxon>Orchesellinae</taxon>
        <taxon>Orchesella</taxon>
    </lineage>
</organism>
<name>A0ABP1PWS3_9HEXA</name>
<accession>A0ABP1PWS3</accession>
<evidence type="ECO:0000313" key="2">
    <source>
        <dbReference type="EMBL" id="CAL8076705.1"/>
    </source>
</evidence>
<reference evidence="2 3" key="1">
    <citation type="submission" date="2024-08" db="EMBL/GenBank/DDBJ databases">
        <authorList>
            <person name="Cucini C."/>
            <person name="Frati F."/>
        </authorList>
    </citation>
    <scope>NUCLEOTIDE SEQUENCE [LARGE SCALE GENOMIC DNA]</scope>
</reference>